<proteinExistence type="predicted"/>
<keyword evidence="1" id="KW-0812">Transmembrane</keyword>
<dbReference type="Pfam" id="PF26512">
    <property type="entry name" value="SOI"/>
    <property type="match status" value="1"/>
</dbReference>
<accession>A0A0U1DML2</accession>
<evidence type="ECO:0000256" key="1">
    <source>
        <dbReference type="SAM" id="Phobius"/>
    </source>
</evidence>
<feature type="transmembrane region" description="Helical" evidence="1">
    <location>
        <begin position="39"/>
        <end position="56"/>
    </location>
</feature>
<feature type="transmembrane region" description="Helical" evidence="1">
    <location>
        <begin position="62"/>
        <end position="89"/>
    </location>
</feature>
<dbReference type="InterPro" id="IPR058965">
    <property type="entry name" value="SOI/HabA-like"/>
</dbReference>
<dbReference type="RefSeq" id="WP_090422752.1">
    <property type="nucleotide sequence ID" value="NZ_CTEC01000002.1"/>
</dbReference>
<sequence>MQKVLFMLGLVLFLLGLFTGFAVPALKNPRMALSSHLEAVLNGMFLVLLGLLWPHIHLPAAWGATAVVLIVYSAYANWLATLLAAAWGAGRRLAPIAAADHEAAAAKERIVSFLLVSLAVAIVVGVGIVVVGLC</sequence>
<keyword evidence="1" id="KW-1133">Transmembrane helix</keyword>
<name>A0A0U1DML2_9MYCO</name>
<keyword evidence="1" id="KW-0472">Membrane</keyword>
<protein>
    <submittedName>
        <fullName evidence="2">Hydroxylaminobenzene mutase HAB</fullName>
    </submittedName>
</protein>
<evidence type="ECO:0000313" key="2">
    <source>
        <dbReference type="EMBL" id="CQD19317.1"/>
    </source>
</evidence>
<feature type="transmembrane region" description="Helical" evidence="1">
    <location>
        <begin position="6"/>
        <end position="27"/>
    </location>
</feature>
<gene>
    <name evidence="2" type="primary">hab</name>
    <name evidence="2" type="ORF">BN000_04490</name>
</gene>
<keyword evidence="3" id="KW-1185">Reference proteome</keyword>
<dbReference type="AlphaFoldDB" id="A0A0U1DML2"/>
<feature type="transmembrane region" description="Helical" evidence="1">
    <location>
        <begin position="110"/>
        <end position="133"/>
    </location>
</feature>
<organism evidence="2 3">
    <name type="scientific">Mycobacterium europaeum</name>
    <dbReference type="NCBI Taxonomy" id="761804"/>
    <lineage>
        <taxon>Bacteria</taxon>
        <taxon>Bacillati</taxon>
        <taxon>Actinomycetota</taxon>
        <taxon>Actinomycetes</taxon>
        <taxon>Mycobacteriales</taxon>
        <taxon>Mycobacteriaceae</taxon>
        <taxon>Mycobacterium</taxon>
        <taxon>Mycobacterium simiae complex</taxon>
    </lineage>
</organism>
<dbReference type="EMBL" id="CTEC01000002">
    <property type="protein sequence ID" value="CQD19317.1"/>
    <property type="molecule type" value="Genomic_DNA"/>
</dbReference>
<dbReference type="Proteomes" id="UP000199601">
    <property type="component" value="Unassembled WGS sequence"/>
</dbReference>
<evidence type="ECO:0000313" key="3">
    <source>
        <dbReference type="Proteomes" id="UP000199601"/>
    </source>
</evidence>
<reference evidence="3" key="1">
    <citation type="submission" date="2015-03" db="EMBL/GenBank/DDBJ databases">
        <authorList>
            <person name="Urmite Genomes"/>
        </authorList>
    </citation>
    <scope>NUCLEOTIDE SEQUENCE [LARGE SCALE GENOMIC DNA]</scope>
    <source>
        <strain evidence="3">CSUR P1344</strain>
    </source>
</reference>